<reference evidence="1" key="1">
    <citation type="submission" date="2020-03" db="EMBL/GenBank/DDBJ databases">
        <title>Hybrid Assembly of Korean Phytophthora infestans isolates.</title>
        <authorList>
            <person name="Prokchorchik M."/>
            <person name="Lee Y."/>
            <person name="Seo J."/>
            <person name="Cho J.-H."/>
            <person name="Park Y.-E."/>
            <person name="Jang D.-C."/>
            <person name="Im J.-S."/>
            <person name="Choi J.-G."/>
            <person name="Park H.-J."/>
            <person name="Lee G.-B."/>
            <person name="Lee Y.-G."/>
            <person name="Hong S.-Y."/>
            <person name="Cho K."/>
            <person name="Sohn K.H."/>
        </authorList>
    </citation>
    <scope>NUCLEOTIDE SEQUENCE</scope>
    <source>
        <strain evidence="1">KR_2_A2</strain>
    </source>
</reference>
<organism evidence="1 2">
    <name type="scientific">Phytophthora infestans</name>
    <name type="common">Potato late blight agent</name>
    <name type="synonym">Botrytis infestans</name>
    <dbReference type="NCBI Taxonomy" id="4787"/>
    <lineage>
        <taxon>Eukaryota</taxon>
        <taxon>Sar</taxon>
        <taxon>Stramenopiles</taxon>
        <taxon>Oomycota</taxon>
        <taxon>Peronosporomycetes</taxon>
        <taxon>Peronosporales</taxon>
        <taxon>Peronosporaceae</taxon>
        <taxon>Phytophthora</taxon>
    </lineage>
</organism>
<dbReference type="AlphaFoldDB" id="A0A8S9VD93"/>
<protein>
    <submittedName>
        <fullName evidence="1">Uncharacterized protein</fullName>
    </submittedName>
</protein>
<sequence length="78" mass="9130">MPKVIDGAPQDVWEWIYAFEQLAKLKRWNVEAKCLNTTVFHDGDRKYTYEDDAITDDDAVRMEEEFTRSLRKSSVGVT</sequence>
<name>A0A8S9VD93_PHYIN</name>
<dbReference type="EMBL" id="JAACNO010000183">
    <property type="protein sequence ID" value="KAF4149312.1"/>
    <property type="molecule type" value="Genomic_DNA"/>
</dbReference>
<evidence type="ECO:0000313" key="2">
    <source>
        <dbReference type="Proteomes" id="UP000704712"/>
    </source>
</evidence>
<evidence type="ECO:0000313" key="1">
    <source>
        <dbReference type="EMBL" id="KAF4149312.1"/>
    </source>
</evidence>
<proteinExistence type="predicted"/>
<comment type="caution">
    <text evidence="1">The sequence shown here is derived from an EMBL/GenBank/DDBJ whole genome shotgun (WGS) entry which is preliminary data.</text>
</comment>
<dbReference type="Proteomes" id="UP000704712">
    <property type="component" value="Unassembled WGS sequence"/>
</dbReference>
<gene>
    <name evidence="1" type="ORF">GN958_ATG01623</name>
</gene>
<accession>A0A8S9VD93</accession>